<sequence>MTPYNEHKADVLKRLATSRQSGLTSEEAQARLTQHGPNALAASKPLPAWRQFLATLKEPLVIILFIAVLLAWASAGYDFFVRHDPSHGMAAVYESIAILLLIFVNAGLSFWQAKSAQKSLDALKVMADHHAKVLRDGDWLTVPATELVPGDIVSVKTGDFIEADVRWLHVAELQTNEAHLTGEAEPVQKQTHALGADVQIGDRTNMGFSGATVTHGNGLGVV</sequence>
<proteinExistence type="predicted"/>
<dbReference type="PANTHER" id="PTHR42861">
    <property type="entry name" value="CALCIUM-TRANSPORTING ATPASE"/>
    <property type="match status" value="1"/>
</dbReference>
<protein>
    <submittedName>
        <fullName evidence="4">Cation-transporting ATPase</fullName>
    </submittedName>
</protein>
<name>A0A8E0IRF0_LACPA</name>
<keyword evidence="2" id="KW-1133">Transmembrane helix</keyword>
<dbReference type="InterPro" id="IPR023298">
    <property type="entry name" value="ATPase_P-typ_TM_dom_sf"/>
</dbReference>
<feature type="non-terminal residue" evidence="4">
    <location>
        <position position="222"/>
    </location>
</feature>
<dbReference type="SUPFAM" id="SSF81653">
    <property type="entry name" value="Calcium ATPase, transduction domain A"/>
    <property type="match status" value="1"/>
</dbReference>
<dbReference type="Gene3D" id="1.20.1110.10">
    <property type="entry name" value="Calcium-transporting ATPase, transmembrane domain"/>
    <property type="match status" value="1"/>
</dbReference>
<dbReference type="Pfam" id="PF00690">
    <property type="entry name" value="Cation_ATPase_N"/>
    <property type="match status" value="1"/>
</dbReference>
<keyword evidence="2" id="KW-0472">Membrane</keyword>
<feature type="domain" description="Cation-transporting P-type ATPase N-terminal" evidence="3">
    <location>
        <begin position="2"/>
        <end position="76"/>
    </location>
</feature>
<dbReference type="InterPro" id="IPR004014">
    <property type="entry name" value="ATPase_P-typ_cation-transptr_N"/>
</dbReference>
<dbReference type="Proteomes" id="UP000014252">
    <property type="component" value="Unassembled WGS sequence"/>
</dbReference>
<feature type="transmembrane region" description="Helical" evidence="2">
    <location>
        <begin position="60"/>
        <end position="80"/>
    </location>
</feature>
<dbReference type="SUPFAM" id="SSF81665">
    <property type="entry name" value="Calcium ATPase, transmembrane domain M"/>
    <property type="match status" value="1"/>
</dbReference>
<keyword evidence="2" id="KW-0812">Transmembrane</keyword>
<accession>A0A8E0IRF0</accession>
<evidence type="ECO:0000313" key="5">
    <source>
        <dbReference type="Proteomes" id="UP000014252"/>
    </source>
</evidence>
<feature type="transmembrane region" description="Helical" evidence="2">
    <location>
        <begin position="92"/>
        <end position="111"/>
    </location>
</feature>
<organism evidence="4 5">
    <name type="scientific">Lacticaseibacillus paracasei subsp. paracasei Lpp71</name>
    <dbReference type="NCBI Taxonomy" id="1256207"/>
    <lineage>
        <taxon>Bacteria</taxon>
        <taxon>Bacillati</taxon>
        <taxon>Bacillota</taxon>
        <taxon>Bacilli</taxon>
        <taxon>Lactobacillales</taxon>
        <taxon>Lactobacillaceae</taxon>
        <taxon>Lacticaseibacillus</taxon>
    </lineage>
</organism>
<comment type="caution">
    <text evidence="4">The sequence shown here is derived from an EMBL/GenBank/DDBJ whole genome shotgun (WGS) entry which is preliminary data.</text>
</comment>
<evidence type="ECO:0000259" key="3">
    <source>
        <dbReference type="SMART" id="SM00831"/>
    </source>
</evidence>
<evidence type="ECO:0000256" key="2">
    <source>
        <dbReference type="SAM" id="Phobius"/>
    </source>
</evidence>
<gene>
    <name evidence="4" type="ORF">Lpp71_10649</name>
</gene>
<dbReference type="SMART" id="SM00831">
    <property type="entry name" value="Cation_ATPase_N"/>
    <property type="match status" value="1"/>
</dbReference>
<dbReference type="InterPro" id="IPR008250">
    <property type="entry name" value="ATPase_P-typ_transduc_dom_A_sf"/>
</dbReference>
<dbReference type="EMBL" id="ANKD01000520">
    <property type="protein sequence ID" value="EPC72514.1"/>
    <property type="molecule type" value="Genomic_DNA"/>
</dbReference>
<comment type="subcellular location">
    <subcellularLocation>
        <location evidence="1">Membrane</location>
        <topology evidence="1">Multi-pass membrane protein</topology>
    </subcellularLocation>
</comment>
<dbReference type="AlphaFoldDB" id="A0A8E0IRF0"/>
<dbReference type="Pfam" id="PF00122">
    <property type="entry name" value="E1-E2_ATPase"/>
    <property type="match status" value="1"/>
</dbReference>
<reference evidence="4 5" key="1">
    <citation type="journal article" date="2013" name="PLoS ONE">
        <title>Lactobacillus paracasei comparative genomics: towards species pan-genome definition and exploitation of diversity.</title>
        <authorList>
            <person name="Smokvina T."/>
            <person name="Wels M."/>
            <person name="Polka J."/>
            <person name="Chervaux C."/>
            <person name="Brisse S."/>
            <person name="Boekhorst J."/>
            <person name="van Hylckama Vlieg J.E."/>
            <person name="Siezen R.J."/>
        </authorList>
    </citation>
    <scope>NUCLEOTIDE SEQUENCE [LARGE SCALE GENOMIC DNA]</scope>
    <source>
        <strain evidence="4 5">Lpp71</strain>
    </source>
</reference>
<dbReference type="InterPro" id="IPR059000">
    <property type="entry name" value="ATPase_P-type_domA"/>
</dbReference>
<dbReference type="Gene3D" id="2.70.150.10">
    <property type="entry name" value="Calcium-transporting ATPase, cytoplasmic transduction domain A"/>
    <property type="match status" value="1"/>
</dbReference>
<evidence type="ECO:0000313" key="4">
    <source>
        <dbReference type="EMBL" id="EPC72514.1"/>
    </source>
</evidence>
<evidence type="ECO:0000256" key="1">
    <source>
        <dbReference type="ARBA" id="ARBA00004141"/>
    </source>
</evidence>